<dbReference type="GO" id="GO:0000166">
    <property type="term" value="F:nucleotide binding"/>
    <property type="evidence" value="ECO:0007669"/>
    <property type="project" value="UniProtKB-KW"/>
</dbReference>
<dbReference type="SUPFAM" id="SSF53271">
    <property type="entry name" value="PRTase-like"/>
    <property type="match status" value="1"/>
</dbReference>
<dbReference type="Gene3D" id="3.40.50.2020">
    <property type="match status" value="1"/>
</dbReference>
<dbReference type="GO" id="GO:0004422">
    <property type="term" value="F:hypoxanthine phosphoribosyltransferase activity"/>
    <property type="evidence" value="ECO:0007669"/>
    <property type="project" value="InterPro"/>
</dbReference>
<sequence>MEINKKKLIEIIDETAIKKRVQEIAAELSNKFGNKKPIFIGVLNGSFIFISDLVRNLSINCEVDFIKVSSYKGQDTTGTVKLLKDISADITNRHVVIVEDIIDSGLTIEFLVKRLRGASPRSISIVTLLLKPDIAKLSLPIDIIGFEIAPDFVVGYGLDYDQDFRHLPAVYRLEK</sequence>
<evidence type="ECO:0000256" key="4">
    <source>
        <dbReference type="ARBA" id="ARBA00008391"/>
    </source>
</evidence>
<name>A0A381QK87_9ZZZZ</name>
<protein>
    <recommendedName>
        <fullName evidence="5">hypoxanthine phosphoribosyltransferase</fullName>
        <ecNumber evidence="5">2.4.2.8</ecNumber>
    </recommendedName>
</protein>
<dbReference type="NCBIfam" id="TIGR01203">
    <property type="entry name" value="HGPRTase"/>
    <property type="match status" value="1"/>
</dbReference>
<proteinExistence type="inferred from homology"/>
<keyword evidence="9" id="KW-0479">Metal-binding</keyword>
<evidence type="ECO:0000256" key="6">
    <source>
        <dbReference type="ARBA" id="ARBA00022490"/>
    </source>
</evidence>
<evidence type="ECO:0000256" key="3">
    <source>
        <dbReference type="ARBA" id="ARBA00004669"/>
    </source>
</evidence>
<evidence type="ECO:0000256" key="7">
    <source>
        <dbReference type="ARBA" id="ARBA00022676"/>
    </source>
</evidence>
<dbReference type="GO" id="GO:0005829">
    <property type="term" value="C:cytosol"/>
    <property type="evidence" value="ECO:0007669"/>
    <property type="project" value="TreeGrafter"/>
</dbReference>
<gene>
    <name evidence="14" type="ORF">METZ01_LOCUS32589</name>
</gene>
<accession>A0A381QK87</accession>
<keyword evidence="6" id="KW-0963">Cytoplasm</keyword>
<keyword evidence="10" id="KW-0660">Purine salvage</keyword>
<comment type="subcellular location">
    <subcellularLocation>
        <location evidence="2">Cytoplasm</location>
    </subcellularLocation>
</comment>
<comment type="cofactor">
    <cofactor evidence="1">
        <name>Mg(2+)</name>
        <dbReference type="ChEBI" id="CHEBI:18420"/>
    </cofactor>
</comment>
<dbReference type="CDD" id="cd06223">
    <property type="entry name" value="PRTases_typeI"/>
    <property type="match status" value="1"/>
</dbReference>
<keyword evidence="11" id="KW-0547">Nucleotide-binding</keyword>
<evidence type="ECO:0000259" key="13">
    <source>
        <dbReference type="Pfam" id="PF00156"/>
    </source>
</evidence>
<dbReference type="GO" id="GO:0032263">
    <property type="term" value="P:GMP salvage"/>
    <property type="evidence" value="ECO:0007669"/>
    <property type="project" value="TreeGrafter"/>
</dbReference>
<evidence type="ECO:0000256" key="2">
    <source>
        <dbReference type="ARBA" id="ARBA00004496"/>
    </source>
</evidence>
<evidence type="ECO:0000256" key="11">
    <source>
        <dbReference type="ARBA" id="ARBA00022741"/>
    </source>
</evidence>
<dbReference type="GO" id="GO:0032264">
    <property type="term" value="P:IMP salvage"/>
    <property type="evidence" value="ECO:0007669"/>
    <property type="project" value="TreeGrafter"/>
</dbReference>
<evidence type="ECO:0000256" key="5">
    <source>
        <dbReference type="ARBA" id="ARBA00011895"/>
    </source>
</evidence>
<dbReference type="InterPro" id="IPR029057">
    <property type="entry name" value="PRTase-like"/>
</dbReference>
<evidence type="ECO:0000256" key="9">
    <source>
        <dbReference type="ARBA" id="ARBA00022723"/>
    </source>
</evidence>
<organism evidence="14">
    <name type="scientific">marine metagenome</name>
    <dbReference type="NCBI Taxonomy" id="408172"/>
    <lineage>
        <taxon>unclassified sequences</taxon>
        <taxon>metagenomes</taxon>
        <taxon>ecological metagenomes</taxon>
    </lineage>
</organism>
<dbReference type="AlphaFoldDB" id="A0A381QK87"/>
<dbReference type="GO" id="GO:0006166">
    <property type="term" value="P:purine ribonucleoside salvage"/>
    <property type="evidence" value="ECO:0007669"/>
    <property type="project" value="UniProtKB-KW"/>
</dbReference>
<evidence type="ECO:0000313" key="14">
    <source>
        <dbReference type="EMBL" id="SUZ79735.1"/>
    </source>
</evidence>
<dbReference type="GO" id="GO:0006178">
    <property type="term" value="P:guanine salvage"/>
    <property type="evidence" value="ECO:0007669"/>
    <property type="project" value="TreeGrafter"/>
</dbReference>
<comment type="similarity">
    <text evidence="4">Belongs to the purine/pyrimidine phosphoribosyltransferase family.</text>
</comment>
<dbReference type="EMBL" id="UINC01001399">
    <property type="protein sequence ID" value="SUZ79735.1"/>
    <property type="molecule type" value="Genomic_DNA"/>
</dbReference>
<dbReference type="InterPro" id="IPR050408">
    <property type="entry name" value="HGPRT"/>
</dbReference>
<feature type="domain" description="Phosphoribosyltransferase" evidence="13">
    <location>
        <begin position="13"/>
        <end position="160"/>
    </location>
</feature>
<keyword evidence="8" id="KW-0808">Transferase</keyword>
<reference evidence="14" key="1">
    <citation type="submission" date="2018-05" db="EMBL/GenBank/DDBJ databases">
        <authorList>
            <person name="Lanie J.A."/>
            <person name="Ng W.-L."/>
            <person name="Kazmierczak K.M."/>
            <person name="Andrzejewski T.M."/>
            <person name="Davidsen T.M."/>
            <person name="Wayne K.J."/>
            <person name="Tettelin H."/>
            <person name="Glass J.I."/>
            <person name="Rusch D."/>
            <person name="Podicherti R."/>
            <person name="Tsui H.-C.T."/>
            <person name="Winkler M.E."/>
        </authorList>
    </citation>
    <scope>NUCLEOTIDE SEQUENCE</scope>
</reference>
<dbReference type="GO" id="GO:0000287">
    <property type="term" value="F:magnesium ion binding"/>
    <property type="evidence" value="ECO:0007669"/>
    <property type="project" value="TreeGrafter"/>
</dbReference>
<evidence type="ECO:0000256" key="8">
    <source>
        <dbReference type="ARBA" id="ARBA00022679"/>
    </source>
</evidence>
<dbReference type="EC" id="2.4.2.8" evidence="5"/>
<dbReference type="Pfam" id="PF00156">
    <property type="entry name" value="Pribosyltran"/>
    <property type="match status" value="1"/>
</dbReference>
<dbReference type="PANTHER" id="PTHR43340">
    <property type="entry name" value="HYPOXANTHINE-GUANINE PHOSPHORIBOSYLTRANSFERASE"/>
    <property type="match status" value="1"/>
</dbReference>
<evidence type="ECO:0000256" key="12">
    <source>
        <dbReference type="ARBA" id="ARBA00022842"/>
    </source>
</evidence>
<dbReference type="InterPro" id="IPR000836">
    <property type="entry name" value="PRTase_dom"/>
</dbReference>
<dbReference type="InterPro" id="IPR005904">
    <property type="entry name" value="Hxn_phspho_trans"/>
</dbReference>
<keyword evidence="7" id="KW-0328">Glycosyltransferase</keyword>
<keyword evidence="12" id="KW-0460">Magnesium</keyword>
<evidence type="ECO:0000256" key="1">
    <source>
        <dbReference type="ARBA" id="ARBA00001946"/>
    </source>
</evidence>
<evidence type="ECO:0000256" key="10">
    <source>
        <dbReference type="ARBA" id="ARBA00022726"/>
    </source>
</evidence>
<dbReference type="GO" id="GO:0046100">
    <property type="term" value="P:hypoxanthine metabolic process"/>
    <property type="evidence" value="ECO:0007669"/>
    <property type="project" value="TreeGrafter"/>
</dbReference>
<comment type="pathway">
    <text evidence="3">Purine metabolism; IMP biosynthesis via salvage pathway; IMP from hypoxanthine: step 1/1.</text>
</comment>
<dbReference type="PANTHER" id="PTHR43340:SF1">
    <property type="entry name" value="HYPOXANTHINE PHOSPHORIBOSYLTRANSFERASE"/>
    <property type="match status" value="1"/>
</dbReference>